<dbReference type="GO" id="GO:0003677">
    <property type="term" value="F:DNA binding"/>
    <property type="evidence" value="ECO:0007669"/>
    <property type="project" value="UniProtKB-UniRule"/>
</dbReference>
<dbReference type="EMBL" id="FOIQ01000003">
    <property type="protein sequence ID" value="SEW09213.1"/>
    <property type="molecule type" value="Genomic_DNA"/>
</dbReference>
<evidence type="ECO:0000256" key="1">
    <source>
        <dbReference type="ARBA" id="ARBA00023125"/>
    </source>
</evidence>
<dbReference type="SUPFAM" id="SSF46894">
    <property type="entry name" value="C-terminal effector domain of the bipartite response regulators"/>
    <property type="match status" value="1"/>
</dbReference>
<dbReference type="SMART" id="SM00862">
    <property type="entry name" value="Trans_reg_C"/>
    <property type="match status" value="1"/>
</dbReference>
<evidence type="ECO:0000313" key="4">
    <source>
        <dbReference type="EMBL" id="SEW09213.1"/>
    </source>
</evidence>
<evidence type="ECO:0000256" key="2">
    <source>
        <dbReference type="PROSITE-ProRule" id="PRU01091"/>
    </source>
</evidence>
<gene>
    <name evidence="4" type="ORF">SAMN04487850_1589</name>
</gene>
<name>A0A1I0P6R0_9BACT</name>
<keyword evidence="5" id="KW-1185">Reference proteome</keyword>
<dbReference type="AlphaFoldDB" id="A0A1I0P6R0"/>
<evidence type="ECO:0000313" key="5">
    <source>
        <dbReference type="Proteomes" id="UP000199373"/>
    </source>
</evidence>
<feature type="DNA-binding region" description="OmpR/PhoB-type" evidence="2">
    <location>
        <begin position="130"/>
        <end position="227"/>
    </location>
</feature>
<dbReference type="GO" id="GO:0006355">
    <property type="term" value="P:regulation of DNA-templated transcription"/>
    <property type="evidence" value="ECO:0007669"/>
    <property type="project" value="InterPro"/>
</dbReference>
<dbReference type="InterPro" id="IPR001867">
    <property type="entry name" value="OmpR/PhoB-type_DNA-bd"/>
</dbReference>
<proteinExistence type="predicted"/>
<dbReference type="Proteomes" id="UP000199373">
    <property type="component" value="Unassembled WGS sequence"/>
</dbReference>
<protein>
    <submittedName>
        <fullName evidence="4">Transcriptional regulatory protein, C terminal</fullName>
    </submittedName>
</protein>
<dbReference type="RefSeq" id="WP_091915792.1">
    <property type="nucleotide sequence ID" value="NZ_FOIQ01000003.1"/>
</dbReference>
<accession>A0A1I0P6R0</accession>
<dbReference type="InterPro" id="IPR036388">
    <property type="entry name" value="WH-like_DNA-bd_sf"/>
</dbReference>
<sequence>MKQRHAVIILFALIVVTGLTSFSSYRATERLVENDMKTALTKTLAAQGSDVISSDTIQVFNSYLQISQLRGKALLAVDTCQKGFCPKARCSVATIFSISEQRPATVLWTLTLLWGMFCLYRRQPVSIQSQPIVCYGGITYSETDGHFLNQVGERIRLTPMQQQLMELFFRAPGHTLSKTEICDTLWPKKEDASETLYTLVRRLKPIIEQHSDLKIEVERGRAYELKVR</sequence>
<keyword evidence="1 2" id="KW-0238">DNA-binding</keyword>
<feature type="domain" description="OmpR/PhoB-type" evidence="3">
    <location>
        <begin position="130"/>
        <end position="227"/>
    </location>
</feature>
<dbReference type="PROSITE" id="PS51755">
    <property type="entry name" value="OMPR_PHOB"/>
    <property type="match status" value="1"/>
</dbReference>
<reference evidence="4 5" key="1">
    <citation type="submission" date="2016-10" db="EMBL/GenBank/DDBJ databases">
        <authorList>
            <person name="de Groot N.N."/>
        </authorList>
    </citation>
    <scope>NUCLEOTIDE SEQUENCE [LARGE SCALE GENOMIC DNA]</scope>
    <source>
        <strain evidence="4 5">TC2-24</strain>
    </source>
</reference>
<dbReference type="GO" id="GO:0000160">
    <property type="term" value="P:phosphorelay signal transduction system"/>
    <property type="evidence" value="ECO:0007669"/>
    <property type="project" value="InterPro"/>
</dbReference>
<evidence type="ECO:0000259" key="3">
    <source>
        <dbReference type="PROSITE" id="PS51755"/>
    </source>
</evidence>
<dbReference type="Gene3D" id="1.10.10.10">
    <property type="entry name" value="Winged helix-like DNA-binding domain superfamily/Winged helix DNA-binding domain"/>
    <property type="match status" value="1"/>
</dbReference>
<dbReference type="InterPro" id="IPR016032">
    <property type="entry name" value="Sig_transdc_resp-reg_C-effctor"/>
</dbReference>
<dbReference type="Pfam" id="PF00486">
    <property type="entry name" value="Trans_reg_C"/>
    <property type="match status" value="1"/>
</dbReference>
<organism evidence="4 5">
    <name type="scientific">Prevotella aff. ruminicola Tc2-24</name>
    <dbReference type="NCBI Taxonomy" id="81582"/>
    <lineage>
        <taxon>Bacteria</taxon>
        <taxon>Pseudomonadati</taxon>
        <taxon>Bacteroidota</taxon>
        <taxon>Bacteroidia</taxon>
        <taxon>Bacteroidales</taxon>
        <taxon>Prevotellaceae</taxon>
        <taxon>Prevotella</taxon>
    </lineage>
</organism>